<proteinExistence type="predicted"/>
<reference evidence="1 2" key="1">
    <citation type="journal article" date="2016" name="Nat. Commun.">
        <title>Thousands of microbial genomes shed light on interconnected biogeochemical processes in an aquifer system.</title>
        <authorList>
            <person name="Anantharaman K."/>
            <person name="Brown C.T."/>
            <person name="Hug L.A."/>
            <person name="Sharon I."/>
            <person name="Castelle C.J."/>
            <person name="Probst A.J."/>
            <person name="Thomas B.C."/>
            <person name="Singh A."/>
            <person name="Wilkins M.J."/>
            <person name="Karaoz U."/>
            <person name="Brodie E.L."/>
            <person name="Williams K.H."/>
            <person name="Hubbard S.S."/>
            <person name="Banfield J.F."/>
        </authorList>
    </citation>
    <scope>NUCLEOTIDE SEQUENCE [LARGE SCALE GENOMIC DNA]</scope>
</reference>
<dbReference type="AlphaFoldDB" id="A0A1G2CWA9"/>
<name>A0A1G2CWA9_9BACT</name>
<accession>A0A1G2CWA9</accession>
<dbReference type="EMBL" id="MHLI01000010">
    <property type="protein sequence ID" value="OGZ05522.1"/>
    <property type="molecule type" value="Genomic_DNA"/>
</dbReference>
<evidence type="ECO:0000313" key="1">
    <source>
        <dbReference type="EMBL" id="OGZ05522.1"/>
    </source>
</evidence>
<protein>
    <submittedName>
        <fullName evidence="1">Uncharacterized protein</fullName>
    </submittedName>
</protein>
<sequence length="384" mass="44225">MDIKDIFPEDGKVQRIYCENCGQSMVLKYFDFNELVSGINISIQALPYLFCGSCDLKYFPDHSRFVIIHLHQKALEEHRDTIFSNRRKIVEDLGFTKVKFIYDADDYYYIPGLQRDHNSGFLTPVFFKKSVLLKFQNHSDYRVRFASKTYGSIYSGKDFDISFGVNKSGKVIMWLGDMATLDESEQYYLRSENIESDHDIGSEFYDGQIEVKFTDYTPEDKLINARSVFLEFCTKEFGLEVSHLTNETIQSISKLNPPVLHTEKEQKDIVDLLNKINIESLDVSNLGAIIIKLGGDPKNLGGLKRIELLFSLKFPKKDVHKIVSPLFVLYDLRVNLLHAVSDEKKFEALVSVCQRLGIPEGSSFDAIYPELIRQLTNCFYQLVD</sequence>
<gene>
    <name evidence="1" type="ORF">A2845_05955</name>
</gene>
<dbReference type="Proteomes" id="UP000177122">
    <property type="component" value="Unassembled WGS sequence"/>
</dbReference>
<evidence type="ECO:0000313" key="2">
    <source>
        <dbReference type="Proteomes" id="UP000177122"/>
    </source>
</evidence>
<organism evidence="1 2">
    <name type="scientific">Candidatus Lloydbacteria bacterium RIFCSPHIGHO2_01_FULL_49_22</name>
    <dbReference type="NCBI Taxonomy" id="1798658"/>
    <lineage>
        <taxon>Bacteria</taxon>
        <taxon>Candidatus Lloydiibacteriota</taxon>
    </lineage>
</organism>
<comment type="caution">
    <text evidence="1">The sequence shown here is derived from an EMBL/GenBank/DDBJ whole genome shotgun (WGS) entry which is preliminary data.</text>
</comment>